<protein>
    <submittedName>
        <fullName evidence="1">Putative ovule protein</fullName>
    </submittedName>
</protein>
<evidence type="ECO:0000313" key="1">
    <source>
        <dbReference type="EMBL" id="JAP21897.1"/>
    </source>
</evidence>
<sequence>MHKKNETSTKRGKLIPHREITRDAKQCNIAKRPYLEAWLYPIIQIAVQAPECKEIGSTGMHIETKPQNLQILSSYYHITTM</sequence>
<organism evidence="1">
    <name type="scientific">Solanum chacoense</name>
    <name type="common">Chaco potato</name>
    <dbReference type="NCBI Taxonomy" id="4108"/>
    <lineage>
        <taxon>Eukaryota</taxon>
        <taxon>Viridiplantae</taxon>
        <taxon>Streptophyta</taxon>
        <taxon>Embryophyta</taxon>
        <taxon>Tracheophyta</taxon>
        <taxon>Spermatophyta</taxon>
        <taxon>Magnoliopsida</taxon>
        <taxon>eudicotyledons</taxon>
        <taxon>Gunneridae</taxon>
        <taxon>Pentapetalae</taxon>
        <taxon>asterids</taxon>
        <taxon>lamiids</taxon>
        <taxon>Solanales</taxon>
        <taxon>Solanaceae</taxon>
        <taxon>Solanoideae</taxon>
        <taxon>Solaneae</taxon>
        <taxon>Solanum</taxon>
    </lineage>
</organism>
<accession>A0A0V0HPW5</accession>
<proteinExistence type="predicted"/>
<name>A0A0V0HPW5_SOLCH</name>
<reference evidence="1" key="1">
    <citation type="submission" date="2015-12" db="EMBL/GenBank/DDBJ databases">
        <title>Gene expression during late stages of embryo sac development: a critical building block for successful pollen-pistil interactions.</title>
        <authorList>
            <person name="Liu Y."/>
            <person name="Joly V."/>
            <person name="Sabar M."/>
            <person name="Matton D.P."/>
        </authorList>
    </citation>
    <scope>NUCLEOTIDE SEQUENCE</scope>
</reference>
<dbReference type="EMBL" id="GEDG01017181">
    <property type="protein sequence ID" value="JAP21897.1"/>
    <property type="molecule type" value="Transcribed_RNA"/>
</dbReference>
<dbReference type="AlphaFoldDB" id="A0A0V0HPW5"/>